<evidence type="ECO:0000313" key="4">
    <source>
        <dbReference type="Proteomes" id="UP000694423"/>
    </source>
</evidence>
<reference evidence="3" key="2">
    <citation type="submission" date="2025-09" db="UniProtKB">
        <authorList>
            <consortium name="Ensembl"/>
        </authorList>
    </citation>
    <scope>IDENTIFICATION</scope>
</reference>
<evidence type="ECO:0000256" key="1">
    <source>
        <dbReference type="SAM" id="MobiDB-lite"/>
    </source>
</evidence>
<feature type="chain" id="PRO_5034667129" description="Secreted protein" evidence="2">
    <location>
        <begin position="21"/>
        <end position="72"/>
    </location>
</feature>
<keyword evidence="4" id="KW-1185">Reference proteome</keyword>
<sequence>MPPWVASLPSINLHLLDLLATSTVFDTEWHHPKQPATGWCLKKIKQNQEPVGGLPDHPMPDHPMHPCHGAQP</sequence>
<feature type="signal peptide" evidence="2">
    <location>
        <begin position="1"/>
        <end position="20"/>
    </location>
</feature>
<evidence type="ECO:0000256" key="2">
    <source>
        <dbReference type="SAM" id="SignalP"/>
    </source>
</evidence>
<proteinExistence type="predicted"/>
<keyword evidence="2" id="KW-0732">Signal</keyword>
<accession>A0A8C4JU84</accession>
<dbReference type="Proteomes" id="UP000694423">
    <property type="component" value="Unplaced"/>
</dbReference>
<evidence type="ECO:0008006" key="5">
    <source>
        <dbReference type="Google" id="ProtNLM"/>
    </source>
</evidence>
<organism evidence="3 4">
    <name type="scientific">Dromaius novaehollandiae</name>
    <name type="common">Emu</name>
    <dbReference type="NCBI Taxonomy" id="8790"/>
    <lineage>
        <taxon>Eukaryota</taxon>
        <taxon>Metazoa</taxon>
        <taxon>Chordata</taxon>
        <taxon>Craniata</taxon>
        <taxon>Vertebrata</taxon>
        <taxon>Euteleostomi</taxon>
        <taxon>Archelosauria</taxon>
        <taxon>Archosauria</taxon>
        <taxon>Dinosauria</taxon>
        <taxon>Saurischia</taxon>
        <taxon>Theropoda</taxon>
        <taxon>Coelurosauria</taxon>
        <taxon>Aves</taxon>
        <taxon>Palaeognathae</taxon>
        <taxon>Casuariiformes</taxon>
        <taxon>Dromaiidae</taxon>
        <taxon>Dromaius</taxon>
    </lineage>
</organism>
<dbReference type="AlphaFoldDB" id="A0A8C4JU84"/>
<name>A0A8C4JU84_DRONO</name>
<feature type="region of interest" description="Disordered" evidence="1">
    <location>
        <begin position="45"/>
        <end position="72"/>
    </location>
</feature>
<reference evidence="3" key="1">
    <citation type="submission" date="2025-08" db="UniProtKB">
        <authorList>
            <consortium name="Ensembl"/>
        </authorList>
    </citation>
    <scope>IDENTIFICATION</scope>
</reference>
<dbReference type="Ensembl" id="ENSDNVT00000016360.1">
    <property type="protein sequence ID" value="ENSDNVP00000013617.1"/>
    <property type="gene ID" value="ENSDNVG00000009591.1"/>
</dbReference>
<protein>
    <recommendedName>
        <fullName evidence="5">Secreted protein</fullName>
    </recommendedName>
</protein>
<evidence type="ECO:0000313" key="3">
    <source>
        <dbReference type="Ensembl" id="ENSDNVP00000013617.1"/>
    </source>
</evidence>